<dbReference type="PANTHER" id="PTHR43000">
    <property type="entry name" value="DTDP-D-GLUCOSE 4,6-DEHYDRATASE-RELATED"/>
    <property type="match status" value="1"/>
</dbReference>
<evidence type="ECO:0000259" key="2">
    <source>
        <dbReference type="Pfam" id="PF01370"/>
    </source>
</evidence>
<comment type="caution">
    <text evidence="3">The sequence shown here is derived from an EMBL/GenBank/DDBJ whole genome shotgun (WGS) entry which is preliminary data.</text>
</comment>
<dbReference type="EMBL" id="MLJW01000335">
    <property type="protein sequence ID" value="OIQ89300.1"/>
    <property type="molecule type" value="Genomic_DNA"/>
</dbReference>
<comment type="similarity">
    <text evidence="1">Belongs to the NAD(P)-dependent epimerase/dehydratase family.</text>
</comment>
<sequence length="327" mass="35441">MTETSFKRDKCSFLITGASGFVGRPLCAELLARGCVVRAAVRNAAMAPENTAVSVVGEIDGETRWADALNGIDVVIHLAARVHVMHENADDPLAEFRRVNTEGTEHLARSAATNGVRRLVYVSSIKVNGEETSDGHVYSEKDIPAPQDPYGSSKWEAEQLLRRVAQETGMEIVIVRPPLVYGTGVKGNFAQMMRVIARGLPLPLASVRNKRDLVYVGNLVDALIVCATHPAAAGSTYLISDGEPVSTPELLGRLAHALGVAAHTFHFPPALLKLAGRLVGRSAQLERLLGSLQVDSGKIRRELNWNPPYSLQQGLQATAVWYRNSHL</sequence>
<dbReference type="InterPro" id="IPR036291">
    <property type="entry name" value="NAD(P)-bd_dom_sf"/>
</dbReference>
<dbReference type="Pfam" id="PF01370">
    <property type="entry name" value="Epimerase"/>
    <property type="match status" value="1"/>
</dbReference>
<dbReference type="Gene3D" id="3.40.50.720">
    <property type="entry name" value="NAD(P)-binding Rossmann-like Domain"/>
    <property type="match status" value="1"/>
</dbReference>
<keyword evidence="3" id="KW-0413">Isomerase</keyword>
<reference evidence="3" key="1">
    <citation type="submission" date="2016-10" db="EMBL/GenBank/DDBJ databases">
        <title>Sequence of Gallionella enrichment culture.</title>
        <authorList>
            <person name="Poehlein A."/>
            <person name="Muehling M."/>
            <person name="Daniel R."/>
        </authorList>
    </citation>
    <scope>NUCLEOTIDE SEQUENCE</scope>
</reference>
<protein>
    <submittedName>
        <fullName evidence="3">3 beta-hydroxysteroid dehydrogenase/delta 5--&gt;4-isomerase</fullName>
    </submittedName>
</protein>
<evidence type="ECO:0000313" key="3">
    <source>
        <dbReference type="EMBL" id="OIQ89300.1"/>
    </source>
</evidence>
<dbReference type="SUPFAM" id="SSF51735">
    <property type="entry name" value="NAD(P)-binding Rossmann-fold domains"/>
    <property type="match status" value="1"/>
</dbReference>
<proteinExistence type="inferred from homology"/>
<accession>A0A1J5RB08</accession>
<dbReference type="InterPro" id="IPR001509">
    <property type="entry name" value="Epimerase_deHydtase"/>
</dbReference>
<dbReference type="GO" id="GO:0016853">
    <property type="term" value="F:isomerase activity"/>
    <property type="evidence" value="ECO:0007669"/>
    <property type="project" value="UniProtKB-KW"/>
</dbReference>
<gene>
    <name evidence="3" type="ORF">GALL_288080</name>
</gene>
<name>A0A1J5RB08_9ZZZZ</name>
<dbReference type="AlphaFoldDB" id="A0A1J5RB08"/>
<evidence type="ECO:0000256" key="1">
    <source>
        <dbReference type="ARBA" id="ARBA00007637"/>
    </source>
</evidence>
<dbReference type="CDD" id="cd05232">
    <property type="entry name" value="UDP_G4E_4_SDR_e"/>
    <property type="match status" value="1"/>
</dbReference>
<feature type="domain" description="NAD-dependent epimerase/dehydratase" evidence="2">
    <location>
        <begin position="14"/>
        <end position="237"/>
    </location>
</feature>
<organism evidence="3">
    <name type="scientific">mine drainage metagenome</name>
    <dbReference type="NCBI Taxonomy" id="410659"/>
    <lineage>
        <taxon>unclassified sequences</taxon>
        <taxon>metagenomes</taxon>
        <taxon>ecological metagenomes</taxon>
    </lineage>
</organism>